<protein>
    <submittedName>
        <fullName evidence="3">Uncharacterized protein</fullName>
    </submittedName>
</protein>
<feature type="transmembrane region" description="Helical" evidence="2">
    <location>
        <begin position="145"/>
        <end position="165"/>
    </location>
</feature>
<evidence type="ECO:0000256" key="2">
    <source>
        <dbReference type="SAM" id="Phobius"/>
    </source>
</evidence>
<name>A0ABM9N8R2_9RICK</name>
<proteinExistence type="predicted"/>
<keyword evidence="2" id="KW-1133">Transmembrane helix</keyword>
<feature type="compositionally biased region" description="Polar residues" evidence="1">
    <location>
        <begin position="235"/>
        <end position="258"/>
    </location>
</feature>
<evidence type="ECO:0000313" key="3">
    <source>
        <dbReference type="EMBL" id="CAK8163322.1"/>
    </source>
</evidence>
<keyword evidence="2" id="KW-0472">Membrane</keyword>
<evidence type="ECO:0000256" key="1">
    <source>
        <dbReference type="SAM" id="MobiDB-lite"/>
    </source>
</evidence>
<keyword evidence="4" id="KW-1185">Reference proteome</keyword>
<keyword evidence="2" id="KW-0812">Transmembrane</keyword>
<dbReference type="EMBL" id="CAWVOK010000026">
    <property type="protein sequence ID" value="CAK8163322.1"/>
    <property type="molecule type" value="Genomic_DNA"/>
</dbReference>
<accession>A0ABM9N8R2</accession>
<dbReference type="RefSeq" id="WP_338364431.1">
    <property type="nucleotide sequence ID" value="NZ_CAWVOK010000026.1"/>
</dbReference>
<sequence>MPDRAQEANRKMLIGLDEIKRHFSQAKTAEIQDTKIFYGIERLGGEVLFNAIDKSITIALPNVNKNPMQNKLESLLAKNGIETHYDDTTNQNILTINQKTLDEKRELTQNILCSIAASNDEKEKILSSFAKGNEAAKKNVRNVSYGFFAIGGILAFATLITMAVANIAVPVLIMTALAAGAIIVGGMIIKTMDRNSSIRKSINNLSVSSIKDGLSKKLEKHKSDEDKKIDKKFNTKSTESTKLKATNTKSKNSKGSPSRNDELLQSAEWLEDDIDIHASNTQSKKRIK</sequence>
<organism evidence="3 4">
    <name type="scientific">Candidatus Xenohaliotis californiensis</name>
    <dbReference type="NCBI Taxonomy" id="84677"/>
    <lineage>
        <taxon>Bacteria</taxon>
        <taxon>Pseudomonadati</taxon>
        <taxon>Pseudomonadota</taxon>
        <taxon>Alphaproteobacteria</taxon>
        <taxon>Rickettsiales</taxon>
        <taxon>Anaplasmataceae</taxon>
        <taxon>Candidatus Xenohaliotis</taxon>
    </lineage>
</organism>
<reference evidence="3 4" key="1">
    <citation type="submission" date="2024-01" db="EMBL/GenBank/DDBJ databases">
        <authorList>
            <person name="Kunselman E."/>
        </authorList>
    </citation>
    <scope>NUCLEOTIDE SEQUENCE [LARGE SCALE GENOMIC DNA]</scope>
    <source>
        <strain evidence="3">2 abalone samples</strain>
    </source>
</reference>
<gene>
    <name evidence="3" type="ORF">CAXC1_330082</name>
</gene>
<evidence type="ECO:0000313" key="4">
    <source>
        <dbReference type="Proteomes" id="UP001314181"/>
    </source>
</evidence>
<feature type="compositionally biased region" description="Basic and acidic residues" evidence="1">
    <location>
        <begin position="218"/>
        <end position="233"/>
    </location>
</feature>
<dbReference type="Proteomes" id="UP001314181">
    <property type="component" value="Unassembled WGS sequence"/>
</dbReference>
<feature type="transmembrane region" description="Helical" evidence="2">
    <location>
        <begin position="171"/>
        <end position="189"/>
    </location>
</feature>
<feature type="region of interest" description="Disordered" evidence="1">
    <location>
        <begin position="218"/>
        <end position="264"/>
    </location>
</feature>
<comment type="caution">
    <text evidence="3">The sequence shown here is derived from an EMBL/GenBank/DDBJ whole genome shotgun (WGS) entry which is preliminary data.</text>
</comment>